<evidence type="ECO:0008006" key="3">
    <source>
        <dbReference type="Google" id="ProtNLM"/>
    </source>
</evidence>
<name>A0ABX8WFM4_9HYPH</name>
<sequence>MRMATKLSRKLLLALLLGLVALIVLIPASKALEFPREGVPEIPNGVAAPFAGRWWLGFPEGAGTINGEPVVNCGSAVELRPNGEDKLVYRSPSGVEARFELMSFAGRTTWLPEWGESSIAVWTNSDEFFVYSVDLTTGKARWDNPTVFRRC</sequence>
<reference evidence="1 2" key="1">
    <citation type="submission" date="2021-08" db="EMBL/GenBank/DDBJ databases">
        <title>Devosia salina sp. nov., isolated from the South China Sea sediment.</title>
        <authorList>
            <person name="Zhou Z."/>
        </authorList>
    </citation>
    <scope>NUCLEOTIDE SEQUENCE [LARGE SCALE GENOMIC DNA]</scope>
    <source>
        <strain evidence="1 2">SCS-3</strain>
    </source>
</reference>
<evidence type="ECO:0000313" key="2">
    <source>
        <dbReference type="Proteomes" id="UP000825799"/>
    </source>
</evidence>
<dbReference type="EMBL" id="CP080590">
    <property type="protein sequence ID" value="QYO75517.1"/>
    <property type="molecule type" value="Genomic_DNA"/>
</dbReference>
<organism evidence="1 2">
    <name type="scientific">Devosia salina</name>
    <dbReference type="NCBI Taxonomy" id="2860336"/>
    <lineage>
        <taxon>Bacteria</taxon>
        <taxon>Pseudomonadati</taxon>
        <taxon>Pseudomonadota</taxon>
        <taxon>Alphaproteobacteria</taxon>
        <taxon>Hyphomicrobiales</taxon>
        <taxon>Devosiaceae</taxon>
        <taxon>Devosia</taxon>
    </lineage>
</organism>
<dbReference type="RefSeq" id="WP_220304016.1">
    <property type="nucleotide sequence ID" value="NZ_CP080590.1"/>
</dbReference>
<protein>
    <recommendedName>
        <fullName evidence="3">WW domain-containing protein</fullName>
    </recommendedName>
</protein>
<evidence type="ECO:0000313" key="1">
    <source>
        <dbReference type="EMBL" id="QYO75517.1"/>
    </source>
</evidence>
<accession>A0ABX8WFM4</accession>
<gene>
    <name evidence="1" type="ORF">K1X15_12820</name>
</gene>
<dbReference type="Proteomes" id="UP000825799">
    <property type="component" value="Chromosome"/>
</dbReference>
<keyword evidence="2" id="KW-1185">Reference proteome</keyword>
<proteinExistence type="predicted"/>